<dbReference type="InterPro" id="IPR014284">
    <property type="entry name" value="RNA_pol_sigma-70_dom"/>
</dbReference>
<evidence type="ECO:0000256" key="2">
    <source>
        <dbReference type="ARBA" id="ARBA00011344"/>
    </source>
</evidence>
<keyword evidence="5" id="KW-0804">Transcription</keyword>
<name>A0A8J3LAY7_9ACTN</name>
<comment type="caution">
    <text evidence="8">The sequence shown here is derived from an EMBL/GenBank/DDBJ whole genome shotgun (WGS) entry which is preliminary data.</text>
</comment>
<organism evidence="8 9">
    <name type="scientific">Catellatospora methionotrophica</name>
    <dbReference type="NCBI Taxonomy" id="121620"/>
    <lineage>
        <taxon>Bacteria</taxon>
        <taxon>Bacillati</taxon>
        <taxon>Actinomycetota</taxon>
        <taxon>Actinomycetes</taxon>
        <taxon>Micromonosporales</taxon>
        <taxon>Micromonosporaceae</taxon>
        <taxon>Catellatospora</taxon>
    </lineage>
</organism>
<dbReference type="InterPro" id="IPR014303">
    <property type="entry name" value="RNA_pol_sigma-70_ECF"/>
</dbReference>
<dbReference type="NCBIfam" id="NF007214">
    <property type="entry name" value="PRK09636.1"/>
    <property type="match status" value="1"/>
</dbReference>
<evidence type="ECO:0000256" key="1">
    <source>
        <dbReference type="ARBA" id="ARBA00010641"/>
    </source>
</evidence>
<accession>A0A8J3LAY7</accession>
<evidence type="ECO:0000256" key="4">
    <source>
        <dbReference type="ARBA" id="ARBA00023082"/>
    </source>
</evidence>
<dbReference type="Gene3D" id="1.10.10.10">
    <property type="entry name" value="Winged helix-like DNA-binding domain superfamily/Winged helix DNA-binding domain"/>
    <property type="match status" value="1"/>
</dbReference>
<dbReference type="Gene3D" id="1.10.1740.10">
    <property type="match status" value="1"/>
</dbReference>
<evidence type="ECO:0000256" key="5">
    <source>
        <dbReference type="ARBA" id="ARBA00023163"/>
    </source>
</evidence>
<dbReference type="RefSeq" id="WP_166378417.1">
    <property type="nucleotide sequence ID" value="NZ_BAAATT010000007.1"/>
</dbReference>
<dbReference type="Gene3D" id="3.10.450.50">
    <property type="match status" value="1"/>
</dbReference>
<dbReference type="PANTHER" id="PTHR30173">
    <property type="entry name" value="SIGMA 19 FACTOR"/>
    <property type="match status" value="1"/>
</dbReference>
<evidence type="ECO:0000256" key="3">
    <source>
        <dbReference type="ARBA" id="ARBA00023015"/>
    </source>
</evidence>
<protein>
    <submittedName>
        <fullName evidence="8">RNA polymerase sigma24 factor</fullName>
    </submittedName>
</protein>
<dbReference type="InterPro" id="IPR052704">
    <property type="entry name" value="ECF_Sigma-70_Domain"/>
</dbReference>
<feature type="domain" description="RNA polymerase sigma factor 70 region 4 type 2" evidence="7">
    <location>
        <begin position="114"/>
        <end position="165"/>
    </location>
</feature>
<comment type="similarity">
    <text evidence="1">Belongs to the sigma-70 factor family. ECF subfamily.</text>
</comment>
<dbReference type="SUPFAM" id="SSF54427">
    <property type="entry name" value="NTF2-like"/>
    <property type="match status" value="1"/>
</dbReference>
<dbReference type="InterPro" id="IPR013324">
    <property type="entry name" value="RNA_pol_sigma_r3/r4-like"/>
</dbReference>
<evidence type="ECO:0000259" key="7">
    <source>
        <dbReference type="Pfam" id="PF08281"/>
    </source>
</evidence>
<dbReference type="SUPFAM" id="SSF88659">
    <property type="entry name" value="Sigma3 and sigma4 domains of RNA polymerase sigma factors"/>
    <property type="match status" value="1"/>
</dbReference>
<feature type="domain" description="RNA polymerase sigma-70 region 2" evidence="6">
    <location>
        <begin position="18"/>
        <end position="82"/>
    </location>
</feature>
<dbReference type="NCBIfam" id="TIGR02937">
    <property type="entry name" value="sigma70-ECF"/>
    <property type="match status" value="1"/>
</dbReference>
<proteinExistence type="inferred from homology"/>
<dbReference type="Proteomes" id="UP000660339">
    <property type="component" value="Unassembled WGS sequence"/>
</dbReference>
<dbReference type="InterPro" id="IPR036388">
    <property type="entry name" value="WH-like_DNA-bd_sf"/>
</dbReference>
<evidence type="ECO:0000313" key="9">
    <source>
        <dbReference type="Proteomes" id="UP000660339"/>
    </source>
</evidence>
<dbReference type="Pfam" id="PF08281">
    <property type="entry name" value="Sigma70_r4_2"/>
    <property type="match status" value="1"/>
</dbReference>
<dbReference type="SUPFAM" id="SSF88946">
    <property type="entry name" value="Sigma2 domain of RNA polymerase sigma factors"/>
    <property type="match status" value="1"/>
</dbReference>
<dbReference type="AlphaFoldDB" id="A0A8J3LAY7"/>
<dbReference type="InterPro" id="IPR007627">
    <property type="entry name" value="RNA_pol_sigma70_r2"/>
</dbReference>
<dbReference type="GO" id="GO:0006352">
    <property type="term" value="P:DNA-templated transcription initiation"/>
    <property type="evidence" value="ECO:0007669"/>
    <property type="project" value="InterPro"/>
</dbReference>
<evidence type="ECO:0000313" key="8">
    <source>
        <dbReference type="EMBL" id="GIG14848.1"/>
    </source>
</evidence>
<dbReference type="Pfam" id="PF04542">
    <property type="entry name" value="Sigma70_r2"/>
    <property type="match status" value="1"/>
</dbReference>
<sequence>MPVPEHSSAALDEAAETFASLRPRLFGIAYRMLGSAAEAEDIVQEAWLRWQAYDRDSVRDPAAFLATTTTRLAINDLRSARSRRETYLGPWLPEPVDTAADPALGAETGEALEMAILVLMEKLSPTERAAYVLREAFHYPYGQIADIVQASEDNARQLVSRARKRVAEQRREAVRPAEQRRLLTAFLAAAREGDLVRLEELFAADVVSYSDSGGAVRAARIPVAGRTTVAKFIAAFASTYWTGAEFSWVEANGGASVLASRDGTAFVMFTISASGDGIEQIMWVMNPAKLAGIAAAAPPRMGTGDTA</sequence>
<dbReference type="PANTHER" id="PTHR30173:SF36">
    <property type="entry name" value="ECF RNA POLYMERASE SIGMA FACTOR SIGJ"/>
    <property type="match status" value="1"/>
</dbReference>
<dbReference type="InterPro" id="IPR013325">
    <property type="entry name" value="RNA_pol_sigma_r2"/>
</dbReference>
<dbReference type="GO" id="GO:0003677">
    <property type="term" value="F:DNA binding"/>
    <property type="evidence" value="ECO:0007669"/>
    <property type="project" value="InterPro"/>
</dbReference>
<reference evidence="8" key="1">
    <citation type="submission" date="2021-01" db="EMBL/GenBank/DDBJ databases">
        <title>Whole genome shotgun sequence of Catellatospora methionotrophica NBRC 14553.</title>
        <authorList>
            <person name="Komaki H."/>
            <person name="Tamura T."/>
        </authorList>
    </citation>
    <scope>NUCLEOTIDE SEQUENCE</scope>
    <source>
        <strain evidence="8">NBRC 14553</strain>
    </source>
</reference>
<keyword evidence="9" id="KW-1185">Reference proteome</keyword>
<keyword evidence="3" id="KW-0805">Transcription regulation</keyword>
<dbReference type="InterPro" id="IPR013249">
    <property type="entry name" value="RNA_pol_sigma70_r4_t2"/>
</dbReference>
<dbReference type="EMBL" id="BONJ01000017">
    <property type="protein sequence ID" value="GIG14848.1"/>
    <property type="molecule type" value="Genomic_DNA"/>
</dbReference>
<dbReference type="NCBIfam" id="TIGR02957">
    <property type="entry name" value="SigX4"/>
    <property type="match status" value="1"/>
</dbReference>
<evidence type="ECO:0000259" key="6">
    <source>
        <dbReference type="Pfam" id="PF04542"/>
    </source>
</evidence>
<gene>
    <name evidence="8" type="ORF">Cme02nite_31800</name>
</gene>
<comment type="subunit">
    <text evidence="2">Interacts transiently with the RNA polymerase catalytic core formed by RpoA, RpoB, RpoC and RpoZ (2 alpha, 1 beta, 1 beta' and 1 omega subunit) to form the RNA polymerase holoenzyme that can initiate transcription.</text>
</comment>
<dbReference type="InterPro" id="IPR032710">
    <property type="entry name" value="NTF2-like_dom_sf"/>
</dbReference>
<dbReference type="GO" id="GO:0016987">
    <property type="term" value="F:sigma factor activity"/>
    <property type="evidence" value="ECO:0007669"/>
    <property type="project" value="UniProtKB-KW"/>
</dbReference>
<keyword evidence="4" id="KW-0731">Sigma factor</keyword>